<protein>
    <submittedName>
        <fullName evidence="1">Uncharacterized protein</fullName>
    </submittedName>
</protein>
<sequence>MSIWSGYCIDDEEYVKEVLGDHYGTVTKDKDIKWNFCSGDGPPVSILDCDFNIFLQAVIDKLIEMDNRNG</sequence>
<proteinExistence type="predicted"/>
<dbReference type="EMBL" id="LAZR01049438">
    <property type="protein sequence ID" value="KKK89649.1"/>
    <property type="molecule type" value="Genomic_DNA"/>
</dbReference>
<gene>
    <name evidence="1" type="ORF">LCGC14_2731020</name>
</gene>
<reference evidence="1" key="1">
    <citation type="journal article" date="2015" name="Nature">
        <title>Complex archaea that bridge the gap between prokaryotes and eukaryotes.</title>
        <authorList>
            <person name="Spang A."/>
            <person name="Saw J.H."/>
            <person name="Jorgensen S.L."/>
            <person name="Zaremba-Niedzwiedzka K."/>
            <person name="Martijn J."/>
            <person name="Lind A.E."/>
            <person name="van Eijk R."/>
            <person name="Schleper C."/>
            <person name="Guy L."/>
            <person name="Ettema T.J."/>
        </authorList>
    </citation>
    <scope>NUCLEOTIDE SEQUENCE</scope>
</reference>
<comment type="caution">
    <text evidence="1">The sequence shown here is derived from an EMBL/GenBank/DDBJ whole genome shotgun (WGS) entry which is preliminary data.</text>
</comment>
<accession>A0A0F9BGA1</accession>
<dbReference type="AlphaFoldDB" id="A0A0F9BGA1"/>
<name>A0A0F9BGA1_9ZZZZ</name>
<organism evidence="1">
    <name type="scientific">marine sediment metagenome</name>
    <dbReference type="NCBI Taxonomy" id="412755"/>
    <lineage>
        <taxon>unclassified sequences</taxon>
        <taxon>metagenomes</taxon>
        <taxon>ecological metagenomes</taxon>
    </lineage>
</organism>
<evidence type="ECO:0000313" key="1">
    <source>
        <dbReference type="EMBL" id="KKK89649.1"/>
    </source>
</evidence>